<evidence type="ECO:0000256" key="1">
    <source>
        <dbReference type="ARBA" id="ARBA00023157"/>
    </source>
</evidence>
<dbReference type="GO" id="GO:0006508">
    <property type="term" value="P:proteolysis"/>
    <property type="evidence" value="ECO:0007669"/>
    <property type="project" value="UniProtKB-KW"/>
</dbReference>
<dbReference type="PANTHER" id="PTHR10127">
    <property type="entry name" value="DISCOIDIN, CUB, EGF, LAMININ , AND ZINC METALLOPROTEASE DOMAIN CONTAINING"/>
    <property type="match status" value="1"/>
</dbReference>
<feature type="binding site" evidence="2">
    <location>
        <position position="151"/>
    </location>
    <ligand>
        <name>Zn(2+)</name>
        <dbReference type="ChEBI" id="CHEBI:29105"/>
        <note>catalytic</note>
    </ligand>
</feature>
<gene>
    <name evidence="6" type="ORF">ANCDUO_15837</name>
</gene>
<keyword evidence="4" id="KW-0812">Transmembrane</keyword>
<evidence type="ECO:0000259" key="5">
    <source>
        <dbReference type="PROSITE" id="PS51864"/>
    </source>
</evidence>
<dbReference type="Gene3D" id="3.40.390.10">
    <property type="entry name" value="Collagenase (Catalytic Domain)"/>
    <property type="match status" value="1"/>
</dbReference>
<reference evidence="6 7" key="1">
    <citation type="submission" date="2013-12" db="EMBL/GenBank/DDBJ databases">
        <title>Draft genome of the parsitic nematode Ancylostoma duodenale.</title>
        <authorList>
            <person name="Mitreva M."/>
        </authorList>
    </citation>
    <scope>NUCLEOTIDE SEQUENCE [LARGE SCALE GENOMIC DNA]</scope>
    <source>
        <strain evidence="6 7">Zhejiang</strain>
    </source>
</reference>
<keyword evidence="1" id="KW-1015">Disulfide bond</keyword>
<dbReference type="EC" id="3.4.24.-" evidence="3"/>
<protein>
    <recommendedName>
        <fullName evidence="3">Metalloendopeptidase</fullName>
        <ecNumber evidence="3">3.4.24.-</ecNumber>
    </recommendedName>
</protein>
<dbReference type="SMART" id="SM00235">
    <property type="entry name" value="ZnMc"/>
    <property type="match status" value="1"/>
</dbReference>
<dbReference type="PROSITE" id="PS51864">
    <property type="entry name" value="ASTACIN"/>
    <property type="match status" value="1"/>
</dbReference>
<feature type="binding site" evidence="2">
    <location>
        <position position="145"/>
    </location>
    <ligand>
        <name>Zn(2+)</name>
        <dbReference type="ChEBI" id="CHEBI:29105"/>
        <note>catalytic</note>
    </ligand>
</feature>
<evidence type="ECO:0000256" key="3">
    <source>
        <dbReference type="RuleBase" id="RU361183"/>
    </source>
</evidence>
<keyword evidence="2 3" id="KW-0482">Metalloprotease</keyword>
<feature type="transmembrane region" description="Helical" evidence="4">
    <location>
        <begin position="6"/>
        <end position="27"/>
    </location>
</feature>
<dbReference type="OrthoDB" id="291007at2759"/>
<comment type="caution">
    <text evidence="2">Lacks conserved residue(s) required for the propagation of feature annotation.</text>
</comment>
<proteinExistence type="predicted"/>
<accession>A0A0C2CCG1</accession>
<feature type="active site" evidence="2">
    <location>
        <position position="142"/>
    </location>
</feature>
<dbReference type="AlphaFoldDB" id="A0A0C2CCG1"/>
<evidence type="ECO:0000256" key="2">
    <source>
        <dbReference type="PROSITE-ProRule" id="PRU01211"/>
    </source>
</evidence>
<dbReference type="InterPro" id="IPR001506">
    <property type="entry name" value="Peptidase_M12A"/>
</dbReference>
<dbReference type="GO" id="GO:0008270">
    <property type="term" value="F:zinc ion binding"/>
    <property type="evidence" value="ECO:0007669"/>
    <property type="project" value="UniProtKB-UniRule"/>
</dbReference>
<name>A0A0C2CCG1_9BILA</name>
<keyword evidence="4" id="KW-0472">Membrane</keyword>
<organism evidence="6 7">
    <name type="scientific">Ancylostoma duodenale</name>
    <dbReference type="NCBI Taxonomy" id="51022"/>
    <lineage>
        <taxon>Eukaryota</taxon>
        <taxon>Metazoa</taxon>
        <taxon>Ecdysozoa</taxon>
        <taxon>Nematoda</taxon>
        <taxon>Chromadorea</taxon>
        <taxon>Rhabditida</taxon>
        <taxon>Rhabditina</taxon>
        <taxon>Rhabditomorpha</taxon>
        <taxon>Strongyloidea</taxon>
        <taxon>Ancylostomatidae</taxon>
        <taxon>Ancylostomatinae</taxon>
        <taxon>Ancylostoma</taxon>
    </lineage>
</organism>
<keyword evidence="2 3" id="KW-0862">Zinc</keyword>
<dbReference type="PANTHER" id="PTHR10127:SF831">
    <property type="entry name" value="ZINC METALLOPROTEINASE NAS-37"/>
    <property type="match status" value="1"/>
</dbReference>
<dbReference type="GO" id="GO:0004222">
    <property type="term" value="F:metalloendopeptidase activity"/>
    <property type="evidence" value="ECO:0007669"/>
    <property type="project" value="UniProtKB-UniRule"/>
</dbReference>
<comment type="cofactor">
    <cofactor evidence="2 3">
        <name>Zn(2+)</name>
        <dbReference type="ChEBI" id="CHEBI:29105"/>
    </cofactor>
    <text evidence="2 3">Binds 1 zinc ion per subunit.</text>
</comment>
<feature type="domain" description="Peptidase M12A" evidence="5">
    <location>
        <begin position="32"/>
        <end position="198"/>
    </location>
</feature>
<dbReference type="PRINTS" id="PR00480">
    <property type="entry name" value="ASTACIN"/>
</dbReference>
<evidence type="ECO:0000313" key="7">
    <source>
        <dbReference type="Proteomes" id="UP000054047"/>
    </source>
</evidence>
<keyword evidence="2 3" id="KW-0645">Protease</keyword>
<dbReference type="Proteomes" id="UP000054047">
    <property type="component" value="Unassembled WGS sequence"/>
</dbReference>
<evidence type="ECO:0000313" key="6">
    <source>
        <dbReference type="EMBL" id="KIH54018.1"/>
    </source>
</evidence>
<dbReference type="InterPro" id="IPR024079">
    <property type="entry name" value="MetalloPept_cat_dom_sf"/>
</dbReference>
<evidence type="ECO:0000256" key="4">
    <source>
        <dbReference type="SAM" id="Phobius"/>
    </source>
</evidence>
<sequence length="198" mass="22332">MGTITIIFLLVMYIIGAVSGGTAFGVSHSSQQKQKGKDRDGSLKVIKYYFEDGINQTMKELFLKAAEAWENYTCIKFEEDRSGTKLLSNRKDKPLNMSREFAAWDAIIVEGKEGGDCSYTGKPGEPQWLSVGCGYFSGAAHEIGHALGLFHTHSRYDRNAYVYVNWTNVKFYEKEYGKVLTKETDHHGVPYDYGSIMH</sequence>
<keyword evidence="4" id="KW-1133">Transmembrane helix</keyword>
<keyword evidence="7" id="KW-1185">Reference proteome</keyword>
<keyword evidence="2 3" id="KW-0378">Hydrolase</keyword>
<dbReference type="InterPro" id="IPR006026">
    <property type="entry name" value="Peptidase_Metallo"/>
</dbReference>
<dbReference type="SUPFAM" id="SSF55486">
    <property type="entry name" value="Metalloproteases ('zincins'), catalytic domain"/>
    <property type="match status" value="1"/>
</dbReference>
<dbReference type="EMBL" id="KN739885">
    <property type="protein sequence ID" value="KIH54018.1"/>
    <property type="molecule type" value="Genomic_DNA"/>
</dbReference>
<keyword evidence="2 3" id="KW-0479">Metal-binding</keyword>
<feature type="binding site" evidence="2">
    <location>
        <position position="141"/>
    </location>
    <ligand>
        <name>Zn(2+)</name>
        <dbReference type="ChEBI" id="CHEBI:29105"/>
        <note>catalytic</note>
    </ligand>
</feature>
<dbReference type="Pfam" id="PF01400">
    <property type="entry name" value="Astacin"/>
    <property type="match status" value="1"/>
</dbReference>